<feature type="transmembrane region" description="Helical" evidence="5">
    <location>
        <begin position="1110"/>
        <end position="1131"/>
    </location>
</feature>
<keyword evidence="4 5" id="KW-0472">Membrane</keyword>
<dbReference type="CDD" id="cd06268">
    <property type="entry name" value="PBP1_ABC_transporter_LIVBP-like"/>
    <property type="match status" value="1"/>
</dbReference>
<feature type="signal peptide" evidence="6">
    <location>
        <begin position="1"/>
        <end position="15"/>
    </location>
</feature>
<feature type="transmembrane region" description="Helical" evidence="5">
    <location>
        <begin position="1076"/>
        <end position="1098"/>
    </location>
</feature>
<comment type="caution">
    <text evidence="8">The sequence shown here is derived from an EMBL/GenBank/DDBJ whole genome shotgun (WGS) entry which is preliminary data.</text>
</comment>
<dbReference type="InterPro" id="IPR028082">
    <property type="entry name" value="Peripla_BP_I"/>
</dbReference>
<evidence type="ECO:0000256" key="2">
    <source>
        <dbReference type="ARBA" id="ARBA00022692"/>
    </source>
</evidence>
<feature type="chain" id="PRO_5043897140" description="Receptor ligand binding region domain-containing protein" evidence="6">
    <location>
        <begin position="16"/>
        <end position="1216"/>
    </location>
</feature>
<feature type="domain" description="Receptor ligand binding region" evidence="7">
    <location>
        <begin position="87"/>
        <end position="283"/>
    </location>
</feature>
<feature type="transmembrane region" description="Helical" evidence="5">
    <location>
        <begin position="1018"/>
        <end position="1036"/>
    </location>
</feature>
<dbReference type="SUPFAM" id="SSF53822">
    <property type="entry name" value="Periplasmic binding protein-like I"/>
    <property type="match status" value="2"/>
</dbReference>
<evidence type="ECO:0000256" key="5">
    <source>
        <dbReference type="SAM" id="Phobius"/>
    </source>
</evidence>
<dbReference type="EMBL" id="CAJZBQ010000040">
    <property type="protein sequence ID" value="CAG9326563.1"/>
    <property type="molecule type" value="Genomic_DNA"/>
</dbReference>
<dbReference type="InterPro" id="IPR051010">
    <property type="entry name" value="BCAA_transport"/>
</dbReference>
<evidence type="ECO:0000313" key="9">
    <source>
        <dbReference type="Proteomes" id="UP001162131"/>
    </source>
</evidence>
<keyword evidence="2 5" id="KW-0812">Transmembrane</keyword>
<accession>A0AAU9JKT7</accession>
<evidence type="ECO:0000313" key="8">
    <source>
        <dbReference type="EMBL" id="CAG9326563.1"/>
    </source>
</evidence>
<feature type="transmembrane region" description="Helical" evidence="5">
    <location>
        <begin position="925"/>
        <end position="949"/>
    </location>
</feature>
<evidence type="ECO:0000256" key="1">
    <source>
        <dbReference type="ARBA" id="ARBA00004370"/>
    </source>
</evidence>
<organism evidence="8 9">
    <name type="scientific">Blepharisma stoltei</name>
    <dbReference type="NCBI Taxonomy" id="1481888"/>
    <lineage>
        <taxon>Eukaryota</taxon>
        <taxon>Sar</taxon>
        <taxon>Alveolata</taxon>
        <taxon>Ciliophora</taxon>
        <taxon>Postciliodesmatophora</taxon>
        <taxon>Heterotrichea</taxon>
        <taxon>Heterotrichida</taxon>
        <taxon>Blepharismidae</taxon>
        <taxon>Blepharisma</taxon>
    </lineage>
</organism>
<keyword evidence="9" id="KW-1185">Reference proteome</keyword>
<evidence type="ECO:0000259" key="7">
    <source>
        <dbReference type="Pfam" id="PF01094"/>
    </source>
</evidence>
<proteinExistence type="predicted"/>
<dbReference type="AlphaFoldDB" id="A0AAU9JKT7"/>
<feature type="transmembrane region" description="Helical" evidence="5">
    <location>
        <begin position="830"/>
        <end position="854"/>
    </location>
</feature>
<protein>
    <recommendedName>
        <fullName evidence="7">Receptor ligand binding region domain-containing protein</fullName>
    </recommendedName>
</protein>
<dbReference type="Pfam" id="PF01094">
    <property type="entry name" value="ANF_receptor"/>
    <property type="match status" value="2"/>
</dbReference>
<keyword evidence="3 5" id="KW-1133">Transmembrane helix</keyword>
<evidence type="ECO:0000256" key="3">
    <source>
        <dbReference type="ARBA" id="ARBA00022989"/>
    </source>
</evidence>
<keyword evidence="6" id="KW-0732">Signal</keyword>
<dbReference type="Proteomes" id="UP001162131">
    <property type="component" value="Unassembled WGS sequence"/>
</dbReference>
<reference evidence="8" key="1">
    <citation type="submission" date="2021-09" db="EMBL/GenBank/DDBJ databases">
        <authorList>
            <consortium name="AG Swart"/>
            <person name="Singh M."/>
            <person name="Singh A."/>
            <person name="Seah K."/>
            <person name="Emmerich C."/>
        </authorList>
    </citation>
    <scope>NUCLEOTIDE SEQUENCE</scope>
    <source>
        <strain evidence="8">ATCC30299</strain>
    </source>
</reference>
<sequence>MLVQFFLVLIRFAVGSVLPIGLVYSSKTDSSFLSALISNLVGLQLEIKNTLELSFSLDVKLESIDCSLAESSSPYQVPSSFSDAGIVVIIDAANCLEYSEFLEYVSVSAGFVHIVIQRSYDALKGEILNPYTFFLETNYITQAYAFLDIIKLYGWKNLGLIYDNAPESMNFANSFKSINQNSGATINDEIIVNLDEPNVESFFVSRFQSSTLNAGARILLVCTNPSISAQVLRAADLSVMGGSGYAYIFCSSAMTDLGDISKNSYVDTDEATFGVLKSGAIGFQALDDQLYDIKPMALIRSILILVSQGYQSQGFPGVSISASILATYLSSSPTISDSKYQISLDSNRMKISLYNIYNIQNFKEYLIGSWSYSSRKISLTSSSIVWPGFSSTTPNDQIPLIKLGFLYPGHDTSGSTFTIGTTIKNGFELGVATVNKEKIMGDYQFSVNYVDTNMLTTLAASNVQSLTSYSVIAFVGPYNTDETAAYEAAILTASDPKPLISYGCASGNFSSKSSYPNFFRSIQAYDLEGTAVAVLLSQIKWKKICVIYTLDDYGSQMYKSLVKNALSLGIEIRNKESKRGIRYSGAGSTITQKTKDDVDDALSAVVRKQCKVIVYLGDYGLTPYVAKTAHEKELYGSDYAWIGARWINSDLTALVTKSYSGSSSKIWDVLEGAVGLDYRTIIGTEGTAFAANYTAAYPSSAYTVYSIYAYDIAFFLANAISSIVAVGDNFNSGTDLIRTLRAADFTGASGIFKVITETNDRFGIGYYVVNVQKGVIKNVQIYDPSTSAGFISIDDNTILYHDGSASPTDDTWSTYYDCPFAEKMVSVDNAGVGIVVMIGGFLFIVTLILSYFAYKKWKLLEIQEINEPVLQSWKDTLVFITIAIEFCQFVAIAPTFPALESVVQGFSNVFMIDALKVSHSNKQGFWAMLSCVCALCIIWFLIIISIMSNAEQYIQNSVLCQRIYELMNNLYLPFIGNTMFLPFMTILLDVFVCDHKAQKKAFVWRDCYMNCWGSEHSPYIIISVIAMMCYEPLAAFSRPLWQQAKTGMNIMITPFFLLFKTCAQILLIAIGKSLQGTSVIAHGVVFSILFIAFTIVTYKMKPFNYGRCNLWEMTSLIAVCYISVLATLANAGDSKHIAWFVTLAAGWAIMVIVAVFIQKRHFPNYLTSTGSRGKRKIYDAIIVRKGSQLDSVDLDNSNVVEDQQAPTPMGASQINI</sequence>
<comment type="subcellular location">
    <subcellularLocation>
        <location evidence="1">Membrane</location>
    </subcellularLocation>
</comment>
<name>A0AAU9JKT7_9CILI</name>
<feature type="domain" description="Receptor ligand binding region" evidence="7">
    <location>
        <begin position="425"/>
        <end position="773"/>
    </location>
</feature>
<dbReference type="InterPro" id="IPR001828">
    <property type="entry name" value="ANF_lig-bd_rcpt"/>
</dbReference>
<dbReference type="PANTHER" id="PTHR30483:SF6">
    <property type="entry name" value="PERIPLASMIC BINDING PROTEIN OF ABC TRANSPORTER FOR NATURAL AMINO ACIDS"/>
    <property type="match status" value="1"/>
</dbReference>
<dbReference type="Gene3D" id="3.40.50.2300">
    <property type="match status" value="3"/>
</dbReference>
<feature type="transmembrane region" description="Helical" evidence="5">
    <location>
        <begin position="1137"/>
        <end position="1157"/>
    </location>
</feature>
<dbReference type="PANTHER" id="PTHR30483">
    <property type="entry name" value="LEUCINE-SPECIFIC-BINDING PROTEIN"/>
    <property type="match status" value="1"/>
</dbReference>
<feature type="transmembrane region" description="Helical" evidence="5">
    <location>
        <begin position="875"/>
        <end position="896"/>
    </location>
</feature>
<evidence type="ECO:0000256" key="6">
    <source>
        <dbReference type="SAM" id="SignalP"/>
    </source>
</evidence>
<evidence type="ECO:0000256" key="4">
    <source>
        <dbReference type="ARBA" id="ARBA00023136"/>
    </source>
</evidence>
<feature type="transmembrane region" description="Helical" evidence="5">
    <location>
        <begin position="1048"/>
        <end position="1070"/>
    </location>
</feature>
<feature type="transmembrane region" description="Helical" evidence="5">
    <location>
        <begin position="970"/>
        <end position="992"/>
    </location>
</feature>
<dbReference type="GO" id="GO:0016020">
    <property type="term" value="C:membrane"/>
    <property type="evidence" value="ECO:0007669"/>
    <property type="project" value="UniProtKB-SubCell"/>
</dbReference>
<gene>
    <name evidence="8" type="ORF">BSTOLATCC_MIC40988</name>
</gene>